<reference evidence="8" key="2">
    <citation type="submission" date="2023-06" db="EMBL/GenBank/DDBJ databases">
        <authorList>
            <consortium name="Lawrence Berkeley National Laboratory"/>
            <person name="Haridas S."/>
            <person name="Hensen N."/>
            <person name="Bonometti L."/>
            <person name="Westerberg I."/>
            <person name="Brannstrom I.O."/>
            <person name="Guillou S."/>
            <person name="Cros-Aarteil S."/>
            <person name="Calhoun S."/>
            <person name="Kuo A."/>
            <person name="Mondo S."/>
            <person name="Pangilinan J."/>
            <person name="Riley R."/>
            <person name="LaButti K."/>
            <person name="Andreopoulos B."/>
            <person name="Lipzen A."/>
            <person name="Chen C."/>
            <person name="Yanf M."/>
            <person name="Daum C."/>
            <person name="Ng V."/>
            <person name="Clum A."/>
            <person name="Steindorff A."/>
            <person name="Ohm R."/>
            <person name="Martin F."/>
            <person name="Silar P."/>
            <person name="Natvig D."/>
            <person name="Lalanne C."/>
            <person name="Gautier V."/>
            <person name="Ament-velasquez S.L."/>
            <person name="Kruys A."/>
            <person name="Hutchinson M.I."/>
            <person name="Powell A.J."/>
            <person name="Barry K."/>
            <person name="Miller A.N."/>
            <person name="Grigoriev I.V."/>
            <person name="Debuchy R."/>
            <person name="Gladieux P."/>
            <person name="Thoren M.H."/>
            <person name="Johannesson H."/>
        </authorList>
    </citation>
    <scope>NUCLEOTIDE SEQUENCE</scope>
    <source>
        <strain evidence="8">CBS 232.78</strain>
    </source>
</reference>
<reference evidence="8" key="1">
    <citation type="journal article" date="2023" name="Mol. Phylogenet. Evol.">
        <title>Genome-scale phylogeny and comparative genomics of the fungal order Sordariales.</title>
        <authorList>
            <person name="Hensen N."/>
            <person name="Bonometti L."/>
            <person name="Westerberg I."/>
            <person name="Brannstrom I.O."/>
            <person name="Guillou S."/>
            <person name="Cros-Aarteil S."/>
            <person name="Calhoun S."/>
            <person name="Haridas S."/>
            <person name="Kuo A."/>
            <person name="Mondo S."/>
            <person name="Pangilinan J."/>
            <person name="Riley R."/>
            <person name="LaButti K."/>
            <person name="Andreopoulos B."/>
            <person name="Lipzen A."/>
            <person name="Chen C."/>
            <person name="Yan M."/>
            <person name="Daum C."/>
            <person name="Ng V."/>
            <person name="Clum A."/>
            <person name="Steindorff A."/>
            <person name="Ohm R.A."/>
            <person name="Martin F."/>
            <person name="Silar P."/>
            <person name="Natvig D.O."/>
            <person name="Lalanne C."/>
            <person name="Gautier V."/>
            <person name="Ament-Velasquez S.L."/>
            <person name="Kruys A."/>
            <person name="Hutchinson M.I."/>
            <person name="Powell A.J."/>
            <person name="Barry K."/>
            <person name="Miller A.N."/>
            <person name="Grigoriev I.V."/>
            <person name="Debuchy R."/>
            <person name="Gladieux P."/>
            <person name="Hiltunen Thoren M."/>
            <person name="Johannesson H."/>
        </authorList>
    </citation>
    <scope>NUCLEOTIDE SEQUENCE</scope>
    <source>
        <strain evidence="8">CBS 232.78</strain>
    </source>
</reference>
<evidence type="ECO:0000256" key="1">
    <source>
        <dbReference type="ARBA" id="ARBA00004173"/>
    </source>
</evidence>
<proteinExistence type="inferred from homology"/>
<keyword evidence="5" id="KW-0496">Mitochondrion</keyword>
<name>A0AAE0P6H7_9PEZI</name>
<evidence type="ECO:0000256" key="3">
    <source>
        <dbReference type="ARBA" id="ARBA00022946"/>
    </source>
</evidence>
<gene>
    <name evidence="8" type="ORF">B0H63DRAFT_444386</name>
</gene>
<dbReference type="GO" id="GO:0032543">
    <property type="term" value="P:mitochondrial translation"/>
    <property type="evidence" value="ECO:0007669"/>
    <property type="project" value="InterPro"/>
</dbReference>
<dbReference type="Proteomes" id="UP001285441">
    <property type="component" value="Unassembled WGS sequence"/>
</dbReference>
<comment type="similarity">
    <text evidence="2">Belongs to the mitochondrion-specific ribosomal protein mS29 family.</text>
</comment>
<dbReference type="PIRSF" id="PIRSF036996">
    <property type="entry name" value="RSM23"/>
    <property type="match status" value="1"/>
</dbReference>
<evidence type="ECO:0000256" key="2">
    <source>
        <dbReference type="ARBA" id="ARBA00009863"/>
    </source>
</evidence>
<dbReference type="InterPro" id="IPR019368">
    <property type="entry name" value="Ribosomal_mS29"/>
</dbReference>
<dbReference type="PANTHER" id="PTHR12810:SF0">
    <property type="entry name" value="SMALL RIBOSOMAL SUBUNIT PROTEIN MS29"/>
    <property type="match status" value="1"/>
</dbReference>
<evidence type="ECO:0000256" key="5">
    <source>
        <dbReference type="ARBA" id="ARBA00023128"/>
    </source>
</evidence>
<organism evidence="8 9">
    <name type="scientific">Podospora didyma</name>
    <dbReference type="NCBI Taxonomy" id="330526"/>
    <lineage>
        <taxon>Eukaryota</taxon>
        <taxon>Fungi</taxon>
        <taxon>Dikarya</taxon>
        <taxon>Ascomycota</taxon>
        <taxon>Pezizomycotina</taxon>
        <taxon>Sordariomycetes</taxon>
        <taxon>Sordariomycetidae</taxon>
        <taxon>Sordariales</taxon>
        <taxon>Podosporaceae</taxon>
        <taxon>Podospora</taxon>
    </lineage>
</organism>
<keyword evidence="9" id="KW-1185">Reference proteome</keyword>
<keyword evidence="3" id="KW-0809">Transit peptide</keyword>
<evidence type="ECO:0000256" key="6">
    <source>
        <dbReference type="ARBA" id="ARBA00023274"/>
    </source>
</evidence>
<dbReference type="GO" id="GO:0005763">
    <property type="term" value="C:mitochondrial small ribosomal subunit"/>
    <property type="evidence" value="ECO:0007669"/>
    <property type="project" value="InterPro"/>
</dbReference>
<dbReference type="EMBL" id="JAULSW010000001">
    <property type="protein sequence ID" value="KAK3394205.1"/>
    <property type="molecule type" value="Genomic_DNA"/>
</dbReference>
<evidence type="ECO:0000313" key="9">
    <source>
        <dbReference type="Proteomes" id="UP001285441"/>
    </source>
</evidence>
<keyword evidence="6" id="KW-0687">Ribonucleoprotein</keyword>
<accession>A0AAE0P6H7</accession>
<dbReference type="Pfam" id="PF10236">
    <property type="entry name" value="DAP3"/>
    <property type="match status" value="1"/>
</dbReference>
<keyword evidence="4" id="KW-0689">Ribosomal protein</keyword>
<comment type="subcellular location">
    <subcellularLocation>
        <location evidence="1">Mitochondrion</location>
    </subcellularLocation>
</comment>
<comment type="caution">
    <text evidence="8">The sequence shown here is derived from an EMBL/GenBank/DDBJ whole genome shotgun (WGS) entry which is preliminary data.</text>
</comment>
<dbReference type="InterPro" id="IPR017082">
    <property type="entry name" value="Ribosomal_mS29_fun"/>
</dbReference>
<evidence type="ECO:0000313" key="8">
    <source>
        <dbReference type="EMBL" id="KAK3394205.1"/>
    </source>
</evidence>
<dbReference type="GO" id="GO:0003735">
    <property type="term" value="F:structural constituent of ribosome"/>
    <property type="evidence" value="ECO:0007669"/>
    <property type="project" value="TreeGrafter"/>
</dbReference>
<dbReference type="PANTHER" id="PTHR12810">
    <property type="entry name" value="MITOCHONDRIAL 28S RIBOSOMAL PROTEIN S29"/>
    <property type="match status" value="1"/>
</dbReference>
<evidence type="ECO:0000256" key="7">
    <source>
        <dbReference type="ARBA" id="ARBA00035140"/>
    </source>
</evidence>
<protein>
    <recommendedName>
        <fullName evidence="7">Small ribosomal subunit protein mS29</fullName>
    </recommendedName>
</protein>
<dbReference type="AlphaFoldDB" id="A0AAE0P6H7"/>
<evidence type="ECO:0000256" key="4">
    <source>
        <dbReference type="ARBA" id="ARBA00022980"/>
    </source>
</evidence>
<sequence length="475" mass="51894">MSAPNCLRGCLVQRPAGGAAATLLRHSTVMPATAAHFSTSTPLHGNMMKPQKPGPKSKVLLVAKQWKKGKVADRGGKSPLPGERKAFRKRILLSNNNALPVEGLTYIGPGDLLDHKNVGKVMSIPDAAVDQLRTAEVFKPTQTWSIFRKPSMLVRSETVDLLNRMHTALGKEKALRLVIAGDRITGKSMLLLQAITHAYLNDYIVIHIPEAQELSIGATEYAPVPHSDPVQFMQPNYVLKLIQAIRKANEKLLAKMTTIYSHPDLPQNIPVSSPLLALANSAKEPESAWIVFRALFQELTVKGHGRPPILFSLDGLAHIMKMSEYRTAAFEPIHSHDLALVRLFTDCLSGAVSLPNGGAVLAAMTRGNAPRVPSLDLALSRRAAEQAGRHKNQLPQRPAFAKDYDDRVEAVLQTVELLQLQGVSKPEARSLMEYWAASGVLRSLIDEATVSEKWTLAGNGIVGEMERAALLTSRF</sequence>